<reference evidence="2" key="1">
    <citation type="submission" date="2021-02" db="EMBL/GenBank/DDBJ databases">
        <authorList>
            <person name="Nowell W R."/>
        </authorList>
    </citation>
    <scope>NUCLEOTIDE SEQUENCE</scope>
</reference>
<keyword evidence="1" id="KW-0175">Coiled coil</keyword>
<feature type="non-terminal residue" evidence="2">
    <location>
        <position position="1"/>
    </location>
</feature>
<dbReference type="Proteomes" id="UP000663844">
    <property type="component" value="Unassembled WGS sequence"/>
</dbReference>
<comment type="caution">
    <text evidence="2">The sequence shown here is derived from an EMBL/GenBank/DDBJ whole genome shotgun (WGS) entry which is preliminary data.</text>
</comment>
<gene>
    <name evidence="2" type="ORF">OXD698_LOCUS53110</name>
</gene>
<feature type="non-terminal residue" evidence="2">
    <location>
        <position position="98"/>
    </location>
</feature>
<dbReference type="AlphaFoldDB" id="A0A820R2A0"/>
<evidence type="ECO:0000256" key="1">
    <source>
        <dbReference type="SAM" id="Coils"/>
    </source>
</evidence>
<evidence type="ECO:0000313" key="2">
    <source>
        <dbReference type="EMBL" id="CAF4428955.1"/>
    </source>
</evidence>
<name>A0A820R2A0_9BILA</name>
<dbReference type="EMBL" id="CAJOAZ010029886">
    <property type="protein sequence ID" value="CAF4428955.1"/>
    <property type="molecule type" value="Genomic_DNA"/>
</dbReference>
<proteinExistence type="predicted"/>
<protein>
    <submittedName>
        <fullName evidence="2">Uncharacterized protein</fullName>
    </submittedName>
</protein>
<evidence type="ECO:0000313" key="3">
    <source>
        <dbReference type="Proteomes" id="UP000663844"/>
    </source>
</evidence>
<accession>A0A820R2A0</accession>
<feature type="coiled-coil region" evidence="1">
    <location>
        <begin position="55"/>
        <end position="94"/>
    </location>
</feature>
<organism evidence="2 3">
    <name type="scientific">Adineta steineri</name>
    <dbReference type="NCBI Taxonomy" id="433720"/>
    <lineage>
        <taxon>Eukaryota</taxon>
        <taxon>Metazoa</taxon>
        <taxon>Spiralia</taxon>
        <taxon>Gnathifera</taxon>
        <taxon>Rotifera</taxon>
        <taxon>Eurotatoria</taxon>
        <taxon>Bdelloidea</taxon>
        <taxon>Adinetida</taxon>
        <taxon>Adinetidae</taxon>
        <taxon>Adineta</taxon>
    </lineage>
</organism>
<sequence length="98" mass="11551">VEQKLQLQHQQQSSDDIEIRAKLMALNAEALECRAVAVQLQQEARMVLSKAAEIEKLANDELDQQKLEMKEKQQEKERNRAAELERRVKLEEERQRLK</sequence>